<dbReference type="PRINTS" id="PR00151">
    <property type="entry name" value="PORPHBDMNASE"/>
</dbReference>
<proteinExistence type="inferred from homology"/>
<feature type="domain" description="Porphobilinogen deaminase C-terminal" evidence="10">
    <location>
        <begin position="225"/>
        <end position="292"/>
    </location>
</feature>
<keyword evidence="12" id="KW-1185">Reference proteome</keyword>
<dbReference type="SUPFAM" id="SSF53850">
    <property type="entry name" value="Periplasmic binding protein-like II"/>
    <property type="match status" value="1"/>
</dbReference>
<dbReference type="AlphaFoldDB" id="A0A1M7ZH76"/>
<dbReference type="Pfam" id="PF01379">
    <property type="entry name" value="Porphobil_deam"/>
    <property type="match status" value="1"/>
</dbReference>
<evidence type="ECO:0000256" key="3">
    <source>
        <dbReference type="ARBA" id="ARBA00005638"/>
    </source>
</evidence>
<name>A0A1M7ZH76_9HYPH</name>
<comment type="function">
    <text evidence="1 8">Tetrapolymerization of the monopyrrole PBG into the hydroxymethylbilane pre-uroporphyrinogen in several discrete steps.</text>
</comment>
<evidence type="ECO:0000256" key="7">
    <source>
        <dbReference type="ARBA" id="ARBA00048169"/>
    </source>
</evidence>
<comment type="catalytic activity">
    <reaction evidence="7 8">
        <text>4 porphobilinogen + H2O = hydroxymethylbilane + 4 NH4(+)</text>
        <dbReference type="Rhea" id="RHEA:13185"/>
        <dbReference type="ChEBI" id="CHEBI:15377"/>
        <dbReference type="ChEBI" id="CHEBI:28938"/>
        <dbReference type="ChEBI" id="CHEBI:57845"/>
        <dbReference type="ChEBI" id="CHEBI:58126"/>
        <dbReference type="EC" id="2.5.1.61"/>
    </reaction>
</comment>
<evidence type="ECO:0000259" key="9">
    <source>
        <dbReference type="Pfam" id="PF01379"/>
    </source>
</evidence>
<dbReference type="SUPFAM" id="SSF54782">
    <property type="entry name" value="Porphobilinogen deaminase (hydroxymethylbilane synthase), C-terminal domain"/>
    <property type="match status" value="1"/>
</dbReference>
<comment type="pathway">
    <text evidence="2">Porphyrin-containing compound metabolism; protoporphyrin-IX biosynthesis; coproporphyrinogen-III from 5-aminolevulinate: step 2/4.</text>
</comment>
<gene>
    <name evidence="8" type="primary">hemC</name>
    <name evidence="11" type="ORF">SAMN02745172_01637</name>
</gene>
<dbReference type="InterPro" id="IPR036803">
    <property type="entry name" value="Porphobilinogen_deaminase_C_sf"/>
</dbReference>
<dbReference type="PIRSF" id="PIRSF001438">
    <property type="entry name" value="4pyrrol_synth_OHMeBilane_synth"/>
    <property type="match status" value="1"/>
</dbReference>
<dbReference type="Gene3D" id="3.40.190.10">
    <property type="entry name" value="Periplasmic binding protein-like II"/>
    <property type="match status" value="2"/>
</dbReference>
<dbReference type="GO" id="GO:0005737">
    <property type="term" value="C:cytoplasm"/>
    <property type="evidence" value="ECO:0007669"/>
    <property type="project" value="UniProtKB-UniRule"/>
</dbReference>
<evidence type="ECO:0000256" key="4">
    <source>
        <dbReference type="ARBA" id="ARBA00011245"/>
    </source>
</evidence>
<dbReference type="FunFam" id="3.40.190.10:FF:000005">
    <property type="entry name" value="Porphobilinogen deaminase"/>
    <property type="match status" value="1"/>
</dbReference>
<evidence type="ECO:0000313" key="11">
    <source>
        <dbReference type="EMBL" id="SHO64227.1"/>
    </source>
</evidence>
<comment type="cofactor">
    <cofactor evidence="8">
        <name>dipyrromethane</name>
        <dbReference type="ChEBI" id="CHEBI:60342"/>
    </cofactor>
    <text evidence="8">Binds 1 dipyrromethane group covalently.</text>
</comment>
<feature type="modified residue" description="S-(dipyrrolylmethanemethyl)cysteine" evidence="8">
    <location>
        <position position="240"/>
    </location>
</feature>
<dbReference type="OrthoDB" id="9810298at2"/>
<sequence>MQTNKLRIGTRGSPLALAQAHMVEAALAAQGVETDIVVMSTAGDRITDRPLTEIGGKGLFTQEIEDALDDGRLDLAVHSAKDMPTALPAGLGLAGYLKREDVRDALVTIDGRTLADLPAGAVVGTASLRRGALLRRLRPDLRVEVFRGNVQTRLAKLRAGVVDATLLALAGLKRLGLEEVATEILDVALFPPAVGQGAIAIETRLGDERVARFLAPALDGDTAIALAAERAFLAALDGSCRTPIAGHGIVEGDRLRFRGLILTPDGSRFHETETETTTEDAALTGRRAGDLLRERAGPGFFDPA</sequence>
<dbReference type="InterPro" id="IPR022418">
    <property type="entry name" value="Porphobilinogen_deaminase_C"/>
</dbReference>
<dbReference type="Gene3D" id="3.30.160.40">
    <property type="entry name" value="Porphobilinogen deaminase, C-terminal domain"/>
    <property type="match status" value="1"/>
</dbReference>
<dbReference type="STRING" id="1123029.SAMN02745172_01637"/>
<evidence type="ECO:0000256" key="6">
    <source>
        <dbReference type="ARBA" id="ARBA00023244"/>
    </source>
</evidence>
<dbReference type="RefSeq" id="WP_073627491.1">
    <property type="nucleotide sequence ID" value="NZ_FRXO01000003.1"/>
</dbReference>
<evidence type="ECO:0000313" key="12">
    <source>
        <dbReference type="Proteomes" id="UP000186406"/>
    </source>
</evidence>
<dbReference type="HAMAP" id="MF_00260">
    <property type="entry name" value="Porphobil_deam"/>
    <property type="match status" value="1"/>
</dbReference>
<dbReference type="EC" id="2.5.1.61" evidence="8"/>
<dbReference type="Pfam" id="PF03900">
    <property type="entry name" value="Porphobil_deamC"/>
    <property type="match status" value="1"/>
</dbReference>
<dbReference type="EMBL" id="FRXO01000003">
    <property type="protein sequence ID" value="SHO64227.1"/>
    <property type="molecule type" value="Genomic_DNA"/>
</dbReference>
<protein>
    <recommendedName>
        <fullName evidence="8">Porphobilinogen deaminase</fullName>
        <shortName evidence="8">PBG</shortName>
        <ecNumber evidence="8">2.5.1.61</ecNumber>
    </recommendedName>
    <alternativeName>
        <fullName evidence="8">Hydroxymethylbilane synthase</fullName>
        <shortName evidence="8">HMBS</shortName>
    </alternativeName>
    <alternativeName>
        <fullName evidence="8">Pre-uroporphyrinogen synthase</fullName>
    </alternativeName>
</protein>
<comment type="similarity">
    <text evidence="3 8">Belongs to the HMBS family.</text>
</comment>
<dbReference type="GO" id="GO:0006782">
    <property type="term" value="P:protoporphyrinogen IX biosynthetic process"/>
    <property type="evidence" value="ECO:0007669"/>
    <property type="project" value="UniProtKB-UniRule"/>
</dbReference>
<dbReference type="InterPro" id="IPR022417">
    <property type="entry name" value="Porphobilin_deaminase_N"/>
</dbReference>
<dbReference type="PANTHER" id="PTHR11557">
    <property type="entry name" value="PORPHOBILINOGEN DEAMINASE"/>
    <property type="match status" value="1"/>
</dbReference>
<evidence type="ECO:0000259" key="10">
    <source>
        <dbReference type="Pfam" id="PF03900"/>
    </source>
</evidence>
<dbReference type="PANTHER" id="PTHR11557:SF0">
    <property type="entry name" value="PORPHOBILINOGEN DEAMINASE"/>
    <property type="match status" value="1"/>
</dbReference>
<evidence type="ECO:0000256" key="2">
    <source>
        <dbReference type="ARBA" id="ARBA00004735"/>
    </source>
</evidence>
<evidence type="ECO:0000256" key="5">
    <source>
        <dbReference type="ARBA" id="ARBA00022679"/>
    </source>
</evidence>
<dbReference type="PROSITE" id="PS00533">
    <property type="entry name" value="PORPHOBILINOGEN_DEAM"/>
    <property type="match status" value="1"/>
</dbReference>
<feature type="domain" description="Porphobilinogen deaminase N-terminal" evidence="9">
    <location>
        <begin position="6"/>
        <end position="211"/>
    </location>
</feature>
<dbReference type="Proteomes" id="UP000186406">
    <property type="component" value="Unassembled WGS sequence"/>
</dbReference>
<dbReference type="InterPro" id="IPR000860">
    <property type="entry name" value="HemC"/>
</dbReference>
<evidence type="ECO:0000256" key="1">
    <source>
        <dbReference type="ARBA" id="ARBA00002869"/>
    </source>
</evidence>
<comment type="miscellaneous">
    <text evidence="8">The porphobilinogen subunits are added to the dipyrromethane group.</text>
</comment>
<dbReference type="UniPathway" id="UPA00251">
    <property type="reaction ID" value="UER00319"/>
</dbReference>
<evidence type="ECO:0000256" key="8">
    <source>
        <dbReference type="HAMAP-Rule" id="MF_00260"/>
    </source>
</evidence>
<dbReference type="InterPro" id="IPR022419">
    <property type="entry name" value="Porphobilin_deaminase_cofac_BS"/>
</dbReference>
<dbReference type="NCBIfam" id="TIGR00212">
    <property type="entry name" value="hemC"/>
    <property type="match status" value="1"/>
</dbReference>
<keyword evidence="6 8" id="KW-0627">Porphyrin biosynthesis</keyword>
<organism evidence="11 12">
    <name type="scientific">Pseudoxanthobacter soli DSM 19599</name>
    <dbReference type="NCBI Taxonomy" id="1123029"/>
    <lineage>
        <taxon>Bacteria</taxon>
        <taxon>Pseudomonadati</taxon>
        <taxon>Pseudomonadota</taxon>
        <taxon>Alphaproteobacteria</taxon>
        <taxon>Hyphomicrobiales</taxon>
        <taxon>Segnochrobactraceae</taxon>
        <taxon>Pseudoxanthobacter</taxon>
    </lineage>
</organism>
<reference evidence="11 12" key="1">
    <citation type="submission" date="2016-12" db="EMBL/GenBank/DDBJ databases">
        <authorList>
            <person name="Song W.-J."/>
            <person name="Kurnit D.M."/>
        </authorList>
    </citation>
    <scope>NUCLEOTIDE SEQUENCE [LARGE SCALE GENOMIC DNA]</scope>
    <source>
        <strain evidence="11 12">DSM 19599</strain>
    </source>
</reference>
<accession>A0A1M7ZH76</accession>
<comment type="subunit">
    <text evidence="4 8">Monomer.</text>
</comment>
<dbReference type="GO" id="GO:0004418">
    <property type="term" value="F:hydroxymethylbilane synthase activity"/>
    <property type="evidence" value="ECO:0007669"/>
    <property type="project" value="UniProtKB-UniRule"/>
</dbReference>
<keyword evidence="5 8" id="KW-0808">Transferase</keyword>